<name>A0A4Z1EXT5_9HELO</name>
<keyword evidence="1" id="KW-0175">Coiled coil</keyword>
<feature type="compositionally biased region" description="Polar residues" evidence="2">
    <location>
        <begin position="114"/>
        <end position="123"/>
    </location>
</feature>
<reference evidence="3 4" key="1">
    <citation type="submission" date="2017-12" db="EMBL/GenBank/DDBJ databases">
        <title>Comparative genomics of Botrytis spp.</title>
        <authorList>
            <person name="Valero-Jimenez C.A."/>
            <person name="Tapia P."/>
            <person name="Veloso J."/>
            <person name="Silva-Moreno E."/>
            <person name="Staats M."/>
            <person name="Valdes J.H."/>
            <person name="Van Kan J.A.L."/>
        </authorList>
    </citation>
    <scope>NUCLEOTIDE SEQUENCE [LARGE SCALE GENOMIC DNA]</scope>
    <source>
        <strain evidence="3 4">Bt9001</strain>
    </source>
</reference>
<feature type="region of interest" description="Disordered" evidence="2">
    <location>
        <begin position="344"/>
        <end position="398"/>
    </location>
</feature>
<evidence type="ECO:0000313" key="3">
    <source>
        <dbReference type="EMBL" id="TGO16109.1"/>
    </source>
</evidence>
<gene>
    <name evidence="3" type="ORF">BTUL_0032g00720</name>
</gene>
<organism evidence="3 4">
    <name type="scientific">Botrytis tulipae</name>
    <dbReference type="NCBI Taxonomy" id="87230"/>
    <lineage>
        <taxon>Eukaryota</taxon>
        <taxon>Fungi</taxon>
        <taxon>Dikarya</taxon>
        <taxon>Ascomycota</taxon>
        <taxon>Pezizomycotina</taxon>
        <taxon>Leotiomycetes</taxon>
        <taxon>Helotiales</taxon>
        <taxon>Sclerotiniaceae</taxon>
        <taxon>Botrytis</taxon>
    </lineage>
</organism>
<evidence type="ECO:0000313" key="4">
    <source>
        <dbReference type="Proteomes" id="UP000297777"/>
    </source>
</evidence>
<feature type="coiled-coil region" evidence="1">
    <location>
        <begin position="317"/>
        <end position="344"/>
    </location>
</feature>
<evidence type="ECO:0000256" key="1">
    <source>
        <dbReference type="SAM" id="Coils"/>
    </source>
</evidence>
<comment type="caution">
    <text evidence="3">The sequence shown here is derived from an EMBL/GenBank/DDBJ whole genome shotgun (WGS) entry which is preliminary data.</text>
</comment>
<dbReference type="OrthoDB" id="3547379at2759"/>
<accession>A0A4Z1EXT5</accession>
<feature type="compositionally biased region" description="Polar residues" evidence="2">
    <location>
        <begin position="346"/>
        <end position="366"/>
    </location>
</feature>
<feature type="compositionally biased region" description="Basic and acidic residues" evidence="2">
    <location>
        <begin position="425"/>
        <end position="434"/>
    </location>
</feature>
<feature type="region of interest" description="Disordered" evidence="2">
    <location>
        <begin position="223"/>
        <end position="242"/>
    </location>
</feature>
<keyword evidence="4" id="KW-1185">Reference proteome</keyword>
<feature type="compositionally biased region" description="Basic and acidic residues" evidence="2">
    <location>
        <begin position="76"/>
        <end position="87"/>
    </location>
</feature>
<feature type="compositionally biased region" description="Polar residues" evidence="2">
    <location>
        <begin position="154"/>
        <end position="169"/>
    </location>
</feature>
<dbReference type="EMBL" id="PQXH01000032">
    <property type="protein sequence ID" value="TGO16109.1"/>
    <property type="molecule type" value="Genomic_DNA"/>
</dbReference>
<feature type="region of interest" description="Disordered" evidence="2">
    <location>
        <begin position="421"/>
        <end position="449"/>
    </location>
</feature>
<protein>
    <submittedName>
        <fullName evidence="3">Uncharacterized protein</fullName>
    </submittedName>
</protein>
<feature type="region of interest" description="Disordered" evidence="2">
    <location>
        <begin position="532"/>
        <end position="556"/>
    </location>
</feature>
<proteinExistence type="predicted"/>
<feature type="compositionally biased region" description="Basic and acidic residues" evidence="2">
    <location>
        <begin position="141"/>
        <end position="153"/>
    </location>
</feature>
<feature type="region of interest" description="Disordered" evidence="2">
    <location>
        <begin position="1"/>
        <end position="31"/>
    </location>
</feature>
<evidence type="ECO:0000256" key="2">
    <source>
        <dbReference type="SAM" id="MobiDB-lite"/>
    </source>
</evidence>
<feature type="compositionally biased region" description="Polar residues" evidence="2">
    <location>
        <begin position="90"/>
        <end position="99"/>
    </location>
</feature>
<feature type="region of interest" description="Disordered" evidence="2">
    <location>
        <begin position="54"/>
        <end position="183"/>
    </location>
</feature>
<sequence>MTRYGFSQRHRARKEARTLSNPHSPSELPTPWWAPLVKLRRLKLKLFHPFRPRCSNSVSSNEPNVPNESVGASEAGRQERVTADDRNLPSMISGTQNNGLAFDDNNNRLCRSASRASPTTVNDPSKAENARNSNGILAEDNTAKSKCDQDGRQSSKTITNPVKHANTTIRGGGNVTDKTSGANGSHVASFPLLLRTALGSLVRNEELISGRLTKTWVTRFKDSQKSVNPHRRRRYNTKPPKSSIRKRVLRRLEYKNLGIELSYADVRRADWKPRDHMAVDSRIANTRKPKLGCSNLRYCLTYLKQVQDTVSDLGMDAEWVDKEIAKLNQLIANEENEMMEEARVSRVSNSIQRTQSPRNFLTSTSPLLPFQAHVSGSPESPQPTAESQSPQMPDVRGQWGSLETYNRFNYEALQHALKQVLTGGQRKDDDKSADQMESTADTGAKDPQSELEAAFLKDSDEENEGVEDDGDDDWEEYFDCEEELSDDDYFLYDRDLREGMSENINDQTERISEDEPQFAAHLFSNPLQSLEDQENNYDASPTNSTDPKKASEKRPCKKLSRTWVTRFLAKKAKSRRRRMPRGPGRFIYPSSENVLLLLMNGININDARPTRGDIELLRHQRYRESGQFVSFSSPLRHCWTYISCEEEAS</sequence>
<feature type="compositionally biased region" description="Polar residues" evidence="2">
    <location>
        <begin position="377"/>
        <end position="391"/>
    </location>
</feature>
<feature type="compositionally biased region" description="Low complexity" evidence="2">
    <location>
        <begin position="55"/>
        <end position="70"/>
    </location>
</feature>
<dbReference type="Proteomes" id="UP000297777">
    <property type="component" value="Unassembled WGS sequence"/>
</dbReference>
<feature type="compositionally biased region" description="Polar residues" evidence="2">
    <location>
        <begin position="532"/>
        <end position="545"/>
    </location>
</feature>
<dbReference type="AlphaFoldDB" id="A0A4Z1EXT5"/>